<dbReference type="EMBL" id="MZ501267">
    <property type="protein sequence ID" value="QZA70519.1"/>
    <property type="molecule type" value="Genomic_DNA"/>
</dbReference>
<dbReference type="Proteomes" id="UP000827517">
    <property type="component" value="Segment"/>
</dbReference>
<dbReference type="GeneID" id="77943924"/>
<reference evidence="1" key="1">
    <citation type="submission" date="2021-07" db="EMBL/GenBank/DDBJ databases">
        <authorList>
            <person name="Roth S.J."/>
            <person name="Krukonis G.P."/>
            <person name="Delesalle V.A."/>
        </authorList>
    </citation>
    <scope>NUCLEOTIDE SEQUENCE</scope>
</reference>
<proteinExistence type="predicted"/>
<evidence type="ECO:0000313" key="1">
    <source>
        <dbReference type="EMBL" id="QZA70519.1"/>
    </source>
</evidence>
<evidence type="ECO:0000313" key="2">
    <source>
        <dbReference type="Proteomes" id="UP000827517"/>
    </source>
</evidence>
<gene>
    <name evidence="1" type="primary">32</name>
    <name evidence="1" type="ORF">AH04_32</name>
</gene>
<dbReference type="KEGG" id="vg:77943924"/>
<name>A0AAE7X0F2_9CAUD</name>
<keyword evidence="2" id="KW-1185">Reference proteome</keyword>
<protein>
    <submittedName>
        <fullName evidence="1">Uncharacterized protein</fullName>
    </submittedName>
</protein>
<sequence>MTTVTRKKLRNELKELMTPVIKHIYKLVEEGKATDVLKFQHRDNDVEAHFTSDNGNLVVYVIDWYGETVAFKIAPQQLADTTAMGEKWIIDKFSTLNTQLIDRVYKSLTTLH</sequence>
<accession>A0AAE7X0F2</accession>
<dbReference type="RefSeq" id="YP_010667786.1">
    <property type="nucleotide sequence ID" value="NC_070952.1"/>
</dbReference>
<organism evidence="1 2">
    <name type="scientific">Erwinia phage AH04</name>
    <dbReference type="NCBI Taxonomy" id="2869569"/>
    <lineage>
        <taxon>Viruses</taxon>
        <taxon>Duplodnaviria</taxon>
        <taxon>Heunggongvirae</taxon>
        <taxon>Uroviricota</taxon>
        <taxon>Caudoviricetes</taxon>
        <taxon>Chimalliviridae</taxon>
        <taxon>Meadowvirus</taxon>
        <taxon>Meadowvirus AH04</taxon>
    </lineage>
</organism>